<name>A0A6A4HVN3_9AGAR</name>
<reference evidence="1" key="1">
    <citation type="journal article" date="2019" name="Environ. Microbiol.">
        <title>Fungal ecological strategies reflected in gene transcription - a case study of two litter decomposers.</title>
        <authorList>
            <person name="Barbi F."/>
            <person name="Kohler A."/>
            <person name="Barry K."/>
            <person name="Baskaran P."/>
            <person name="Daum C."/>
            <person name="Fauchery L."/>
            <person name="Ihrmark K."/>
            <person name="Kuo A."/>
            <person name="LaButti K."/>
            <person name="Lipzen A."/>
            <person name="Morin E."/>
            <person name="Grigoriev I.V."/>
            <person name="Henrissat B."/>
            <person name="Lindahl B."/>
            <person name="Martin F."/>
        </authorList>
    </citation>
    <scope>NUCLEOTIDE SEQUENCE</scope>
    <source>
        <strain evidence="1">JB14</strain>
    </source>
</reference>
<accession>A0A6A4HVN3</accession>
<proteinExistence type="predicted"/>
<organism evidence="1 2">
    <name type="scientific">Gymnopus androsaceus JB14</name>
    <dbReference type="NCBI Taxonomy" id="1447944"/>
    <lineage>
        <taxon>Eukaryota</taxon>
        <taxon>Fungi</taxon>
        <taxon>Dikarya</taxon>
        <taxon>Basidiomycota</taxon>
        <taxon>Agaricomycotina</taxon>
        <taxon>Agaricomycetes</taxon>
        <taxon>Agaricomycetidae</taxon>
        <taxon>Agaricales</taxon>
        <taxon>Marasmiineae</taxon>
        <taxon>Omphalotaceae</taxon>
        <taxon>Gymnopus</taxon>
    </lineage>
</organism>
<dbReference type="Proteomes" id="UP000799118">
    <property type="component" value="Unassembled WGS sequence"/>
</dbReference>
<gene>
    <name evidence="1" type="ORF">BT96DRAFT_556231</name>
</gene>
<dbReference type="EMBL" id="ML769436">
    <property type="protein sequence ID" value="KAE9402256.1"/>
    <property type="molecule type" value="Genomic_DNA"/>
</dbReference>
<evidence type="ECO:0000313" key="2">
    <source>
        <dbReference type="Proteomes" id="UP000799118"/>
    </source>
</evidence>
<sequence length="118" mass="13774">MRHALTYVLNFTYLWNRLGYSFNYFDIPYTVNPATENFNPHPWMSDYQTHDAHHAPHNEVCTRATMMPLRLNGPPKLPSRTQPGAVYMASSWNLIPRSMMTRDSAMDVSVKNEIYYIS</sequence>
<protein>
    <submittedName>
        <fullName evidence="1">Uncharacterized protein</fullName>
    </submittedName>
</protein>
<keyword evidence="2" id="KW-1185">Reference proteome</keyword>
<dbReference type="AlphaFoldDB" id="A0A6A4HVN3"/>
<evidence type="ECO:0000313" key="1">
    <source>
        <dbReference type="EMBL" id="KAE9402256.1"/>
    </source>
</evidence>